<gene>
    <name evidence="2" type="ORF">SBOR_9598</name>
</gene>
<dbReference type="InterPro" id="IPR012942">
    <property type="entry name" value="SRR1-like"/>
</dbReference>
<dbReference type="AlphaFoldDB" id="W9C613"/>
<protein>
    <recommendedName>
        <fullName evidence="1">SRR1-like domain-containing protein</fullName>
    </recommendedName>
</protein>
<accession>W9C613</accession>
<dbReference type="EMBL" id="AYSA01000714">
    <property type="protein sequence ID" value="ESZ90015.1"/>
    <property type="molecule type" value="Genomic_DNA"/>
</dbReference>
<name>W9C613_SCLBF</name>
<evidence type="ECO:0000313" key="3">
    <source>
        <dbReference type="Proteomes" id="UP000019487"/>
    </source>
</evidence>
<evidence type="ECO:0000313" key="2">
    <source>
        <dbReference type="EMBL" id="ESZ90015.1"/>
    </source>
</evidence>
<reference evidence="2 3" key="1">
    <citation type="journal article" date="2014" name="Genome Announc.">
        <title>Draft genome sequence of Sclerotinia borealis, a psychrophilic plant pathogenic fungus.</title>
        <authorList>
            <person name="Mardanov A.V."/>
            <person name="Beletsky A.V."/>
            <person name="Kadnikov V.V."/>
            <person name="Ignatov A.N."/>
            <person name="Ravin N.V."/>
        </authorList>
    </citation>
    <scope>NUCLEOTIDE SEQUENCE [LARGE SCALE GENOMIC DNA]</scope>
    <source>
        <strain evidence="3">F-4157</strain>
    </source>
</reference>
<dbReference type="PANTHER" id="PTHR42080:SF1">
    <property type="entry name" value="SRR1-LIKE DOMAIN-CONTAINING PROTEIN"/>
    <property type="match status" value="1"/>
</dbReference>
<dbReference type="Pfam" id="PF07985">
    <property type="entry name" value="SRR1"/>
    <property type="match status" value="1"/>
</dbReference>
<dbReference type="Proteomes" id="UP000019487">
    <property type="component" value="Unassembled WGS sequence"/>
</dbReference>
<dbReference type="PANTHER" id="PTHR42080">
    <property type="entry name" value="SRR1 DOMAIN-CONTAINING PROTEIN"/>
    <property type="match status" value="1"/>
</dbReference>
<organism evidence="2 3">
    <name type="scientific">Sclerotinia borealis (strain F-4128)</name>
    <dbReference type="NCBI Taxonomy" id="1432307"/>
    <lineage>
        <taxon>Eukaryota</taxon>
        <taxon>Fungi</taxon>
        <taxon>Dikarya</taxon>
        <taxon>Ascomycota</taxon>
        <taxon>Pezizomycotina</taxon>
        <taxon>Leotiomycetes</taxon>
        <taxon>Helotiales</taxon>
        <taxon>Sclerotiniaceae</taxon>
        <taxon>Sclerotinia</taxon>
    </lineage>
</organism>
<sequence>MASSKDDGISDDMEISVVADTPNVASTDTPFLPPAGTWDVGDILPKKDKKCMILGSDQEWHEDKGPSHYVLDFDRALGISGTEFYRRNEYWSGYRKELEVDECICGYIRWEESALDQEWNKYKISSEDEMKLRTFVERMSKGNVKPTNVVCFALGSLHRPNPPRKRSFEQLAVLLKLMEILGRYFAFNWLKMNANTLAEIPPNARKAMQDPDFIRRDARFFAKFGLETVMDPQGFDAINEETLVFHVGGYRYIDERAIDRPWPAMFINIWKLYDEGKILLNKSKVRKAILRWFNTMRGKPQPTTQRTDTPSKFNAREEIRIWWQDKKRIAKIRETYQVEKIPKVGTCDSMSQTQLFCRKEMMVRGSFWWLGYAAKLLWAIFMDANYD</sequence>
<feature type="domain" description="SRR1-like" evidence="1">
    <location>
        <begin position="137"/>
        <end position="278"/>
    </location>
</feature>
<dbReference type="OrthoDB" id="5318346at2759"/>
<dbReference type="HOGENOM" id="CLU_714019_0_0_1"/>
<proteinExistence type="predicted"/>
<evidence type="ECO:0000259" key="1">
    <source>
        <dbReference type="Pfam" id="PF07985"/>
    </source>
</evidence>
<comment type="caution">
    <text evidence="2">The sequence shown here is derived from an EMBL/GenBank/DDBJ whole genome shotgun (WGS) entry which is preliminary data.</text>
</comment>
<keyword evidence="3" id="KW-1185">Reference proteome</keyword>
<dbReference type="STRING" id="1432307.W9C613"/>